<keyword evidence="2 3" id="KW-0862">Zinc</keyword>
<evidence type="ECO:0000256" key="1">
    <source>
        <dbReference type="ARBA" id="ARBA00022723"/>
    </source>
</evidence>
<gene>
    <name evidence="3 5" type="primary">yacG</name>
    <name evidence="5" type="ORF">SV7mr_29720</name>
</gene>
<dbReference type="GO" id="GO:0006355">
    <property type="term" value="P:regulation of DNA-templated transcription"/>
    <property type="evidence" value="ECO:0007669"/>
    <property type="project" value="InterPro"/>
</dbReference>
<keyword evidence="1 3" id="KW-0479">Metal-binding</keyword>
<name>A0A517SWD9_9BACT</name>
<keyword evidence="6" id="KW-1185">Reference proteome</keyword>
<protein>
    <recommendedName>
        <fullName evidence="3">DNA gyrase inhibitor YacG</fullName>
    </recommendedName>
</protein>
<feature type="binding site" evidence="3">
    <location>
        <position position="16"/>
    </location>
    <ligand>
        <name>Zn(2+)</name>
        <dbReference type="ChEBI" id="CHEBI:29105"/>
    </ligand>
</feature>
<comment type="cofactor">
    <cofactor evidence="3">
        <name>Zn(2+)</name>
        <dbReference type="ChEBI" id="CHEBI:29105"/>
    </cofactor>
    <text evidence="3">Binds 1 zinc ion.</text>
</comment>
<evidence type="ECO:0000256" key="2">
    <source>
        <dbReference type="ARBA" id="ARBA00022833"/>
    </source>
</evidence>
<dbReference type="Gene3D" id="3.30.50.10">
    <property type="entry name" value="Erythroid Transcription Factor GATA-1, subunit A"/>
    <property type="match status" value="1"/>
</dbReference>
<dbReference type="Proteomes" id="UP000315003">
    <property type="component" value="Chromosome"/>
</dbReference>
<comment type="function">
    <text evidence="3">Inhibits all the catalytic activities of DNA gyrase by preventing its interaction with DNA. Acts by binding directly to the C-terminal domain of GyrB, which probably disrupts DNA binding by the gyrase.</text>
</comment>
<dbReference type="OrthoDB" id="9809663at2"/>
<organism evidence="5 6">
    <name type="scientific">Stieleria bergensis</name>
    <dbReference type="NCBI Taxonomy" id="2528025"/>
    <lineage>
        <taxon>Bacteria</taxon>
        <taxon>Pseudomonadati</taxon>
        <taxon>Planctomycetota</taxon>
        <taxon>Planctomycetia</taxon>
        <taxon>Pirellulales</taxon>
        <taxon>Pirellulaceae</taxon>
        <taxon>Stieleria</taxon>
    </lineage>
</organism>
<proteinExistence type="inferred from homology"/>
<dbReference type="AlphaFoldDB" id="A0A517SWD9"/>
<feature type="binding site" evidence="3">
    <location>
        <position position="34"/>
    </location>
    <ligand>
        <name>Zn(2+)</name>
        <dbReference type="ChEBI" id="CHEBI:29105"/>
    </ligand>
</feature>
<evidence type="ECO:0000256" key="3">
    <source>
        <dbReference type="HAMAP-Rule" id="MF_00649"/>
    </source>
</evidence>
<dbReference type="InterPro" id="IPR013088">
    <property type="entry name" value="Znf_NHR/GATA"/>
</dbReference>
<reference evidence="5 6" key="1">
    <citation type="submission" date="2019-02" db="EMBL/GenBank/DDBJ databases">
        <title>Deep-cultivation of Planctomycetes and their phenomic and genomic characterization uncovers novel biology.</title>
        <authorList>
            <person name="Wiegand S."/>
            <person name="Jogler M."/>
            <person name="Boedeker C."/>
            <person name="Pinto D."/>
            <person name="Vollmers J."/>
            <person name="Rivas-Marin E."/>
            <person name="Kohn T."/>
            <person name="Peeters S.H."/>
            <person name="Heuer A."/>
            <person name="Rast P."/>
            <person name="Oberbeckmann S."/>
            <person name="Bunk B."/>
            <person name="Jeske O."/>
            <person name="Meyerdierks A."/>
            <person name="Storesund J.E."/>
            <person name="Kallscheuer N."/>
            <person name="Luecker S."/>
            <person name="Lage O.M."/>
            <person name="Pohl T."/>
            <person name="Merkel B.J."/>
            <person name="Hornburger P."/>
            <person name="Mueller R.-W."/>
            <person name="Bruemmer F."/>
            <person name="Labrenz M."/>
            <person name="Spormann A.M."/>
            <person name="Op den Camp H."/>
            <person name="Overmann J."/>
            <person name="Amann R."/>
            <person name="Jetten M.S.M."/>
            <person name="Mascher T."/>
            <person name="Medema M.H."/>
            <person name="Devos D.P."/>
            <person name="Kaster A.-K."/>
            <person name="Ovreas L."/>
            <person name="Rohde M."/>
            <person name="Galperin M.Y."/>
            <person name="Jogler C."/>
        </authorList>
    </citation>
    <scope>NUCLEOTIDE SEQUENCE [LARGE SCALE GENOMIC DNA]</scope>
    <source>
        <strain evidence="5 6">SV_7m_r</strain>
    </source>
</reference>
<comment type="subunit">
    <text evidence="3">Interacts with GyrB.</text>
</comment>
<dbReference type="HAMAP" id="MF_00649">
    <property type="entry name" value="DNA_gyrase_inhibitor_YacG"/>
    <property type="match status" value="1"/>
</dbReference>
<dbReference type="GO" id="GO:0008270">
    <property type="term" value="F:zinc ion binding"/>
    <property type="evidence" value="ECO:0007669"/>
    <property type="project" value="UniProtKB-UniRule"/>
</dbReference>
<dbReference type="Pfam" id="PF03884">
    <property type="entry name" value="YacG"/>
    <property type="match status" value="1"/>
</dbReference>
<dbReference type="GO" id="GO:0008657">
    <property type="term" value="F:DNA topoisomerase type II (double strand cut, ATP-hydrolyzing) inhibitor activity"/>
    <property type="evidence" value="ECO:0007669"/>
    <property type="project" value="UniProtKB-UniRule"/>
</dbReference>
<dbReference type="SUPFAM" id="SSF57716">
    <property type="entry name" value="Glucocorticoid receptor-like (DNA-binding domain)"/>
    <property type="match status" value="1"/>
</dbReference>
<feature type="region of interest" description="Disordered" evidence="4">
    <location>
        <begin position="51"/>
        <end position="71"/>
    </location>
</feature>
<dbReference type="PANTHER" id="PTHR36150">
    <property type="entry name" value="DNA GYRASE INHIBITOR YACG"/>
    <property type="match status" value="1"/>
</dbReference>
<dbReference type="EMBL" id="CP036272">
    <property type="protein sequence ID" value="QDT60449.1"/>
    <property type="molecule type" value="Genomic_DNA"/>
</dbReference>
<dbReference type="InterPro" id="IPR005584">
    <property type="entry name" value="DNA_gyrase_inhibitor_YacG"/>
</dbReference>
<evidence type="ECO:0000313" key="6">
    <source>
        <dbReference type="Proteomes" id="UP000315003"/>
    </source>
</evidence>
<evidence type="ECO:0000256" key="4">
    <source>
        <dbReference type="SAM" id="MobiDB-lite"/>
    </source>
</evidence>
<sequence>MTVSSRSSTNDPKQTCPTCGRKFRMDETEAPPFCRQRCRLIDLGRWLDEEISLPHESEESPKTIDPDSVRD</sequence>
<accession>A0A517SWD9</accession>
<dbReference type="PANTHER" id="PTHR36150:SF1">
    <property type="entry name" value="DNA GYRASE INHIBITOR YACG"/>
    <property type="match status" value="1"/>
</dbReference>
<comment type="similarity">
    <text evidence="3">Belongs to the DNA gyrase inhibitor YacG family.</text>
</comment>
<feature type="binding site" evidence="3">
    <location>
        <position position="38"/>
    </location>
    <ligand>
        <name>Zn(2+)</name>
        <dbReference type="ChEBI" id="CHEBI:29105"/>
    </ligand>
</feature>
<feature type="binding site" evidence="3">
    <location>
        <position position="19"/>
    </location>
    <ligand>
        <name>Zn(2+)</name>
        <dbReference type="ChEBI" id="CHEBI:29105"/>
    </ligand>
</feature>
<evidence type="ECO:0000313" key="5">
    <source>
        <dbReference type="EMBL" id="QDT60449.1"/>
    </source>
</evidence>